<keyword evidence="3" id="KW-1185">Reference proteome</keyword>
<proteinExistence type="predicted"/>
<feature type="compositionally biased region" description="Low complexity" evidence="1">
    <location>
        <begin position="128"/>
        <end position="142"/>
    </location>
</feature>
<protein>
    <submittedName>
        <fullName evidence="2">Uncharacterized protein</fullName>
    </submittedName>
</protein>
<feature type="region of interest" description="Disordered" evidence="1">
    <location>
        <begin position="81"/>
        <end position="142"/>
    </location>
</feature>
<evidence type="ECO:0000256" key="1">
    <source>
        <dbReference type="SAM" id="MobiDB-lite"/>
    </source>
</evidence>
<dbReference type="Proteomes" id="UP000499080">
    <property type="component" value="Unassembled WGS sequence"/>
</dbReference>
<evidence type="ECO:0000313" key="2">
    <source>
        <dbReference type="EMBL" id="GBN08983.1"/>
    </source>
</evidence>
<dbReference type="AlphaFoldDB" id="A0A4Y2L590"/>
<sequence length="272" mass="30041">MAMNEALLIAQGKTLEINTELLPLFPSRTREAIKGQRRQQKYKDLVAEYVQSNSLSLTSTGISSTVLPAAPSVNTCLSRSSSLDATSSHVKDGALVNRPVTRRQKRLAKANVQEPQIPPDPPDPPPDDLLTSSDSSSNNDLNNSDLILSFRDDFDPDYDDNLAVSSGTIADPSTDVLQAVRDVRDEIEAANTSLLEFSVNESLRLETTTVPEAAFSLNETDSRIIDYLDLLFRSDQSSVLSVELGEAWDDFRRKRENPVHQNLFNFRSVTTG</sequence>
<organism evidence="2 3">
    <name type="scientific">Araneus ventricosus</name>
    <name type="common">Orbweaver spider</name>
    <name type="synonym">Epeira ventricosa</name>
    <dbReference type="NCBI Taxonomy" id="182803"/>
    <lineage>
        <taxon>Eukaryota</taxon>
        <taxon>Metazoa</taxon>
        <taxon>Ecdysozoa</taxon>
        <taxon>Arthropoda</taxon>
        <taxon>Chelicerata</taxon>
        <taxon>Arachnida</taxon>
        <taxon>Araneae</taxon>
        <taxon>Araneomorphae</taxon>
        <taxon>Entelegynae</taxon>
        <taxon>Araneoidea</taxon>
        <taxon>Araneidae</taxon>
        <taxon>Araneus</taxon>
    </lineage>
</organism>
<comment type="caution">
    <text evidence="2">The sequence shown here is derived from an EMBL/GenBank/DDBJ whole genome shotgun (WGS) entry which is preliminary data.</text>
</comment>
<name>A0A4Y2L590_ARAVE</name>
<gene>
    <name evidence="2" type="ORF">AVEN_215961_1</name>
</gene>
<reference evidence="2 3" key="1">
    <citation type="journal article" date="2019" name="Sci. Rep.">
        <title>Orb-weaving spider Araneus ventricosus genome elucidates the spidroin gene catalogue.</title>
        <authorList>
            <person name="Kono N."/>
            <person name="Nakamura H."/>
            <person name="Ohtoshi R."/>
            <person name="Moran D.A.P."/>
            <person name="Shinohara A."/>
            <person name="Yoshida Y."/>
            <person name="Fujiwara M."/>
            <person name="Mori M."/>
            <person name="Tomita M."/>
            <person name="Arakawa K."/>
        </authorList>
    </citation>
    <scope>NUCLEOTIDE SEQUENCE [LARGE SCALE GENOMIC DNA]</scope>
</reference>
<evidence type="ECO:0000313" key="3">
    <source>
        <dbReference type="Proteomes" id="UP000499080"/>
    </source>
</evidence>
<accession>A0A4Y2L590</accession>
<dbReference type="EMBL" id="BGPR01005311">
    <property type="protein sequence ID" value="GBN08983.1"/>
    <property type="molecule type" value="Genomic_DNA"/>
</dbReference>